<accession>A0A7S3ZCT7</accession>
<dbReference type="SUPFAM" id="SSF90209">
    <property type="entry name" value="Ran binding protein zinc finger-like"/>
    <property type="match status" value="1"/>
</dbReference>
<dbReference type="Gene3D" id="2.30.30.380">
    <property type="entry name" value="Zn-finger domain of Sec23/24"/>
    <property type="match status" value="2"/>
</dbReference>
<evidence type="ECO:0000256" key="8">
    <source>
        <dbReference type="PROSITE-ProRule" id="PRU00339"/>
    </source>
</evidence>
<evidence type="ECO:0000256" key="2">
    <source>
        <dbReference type="ARBA" id="ARBA00022737"/>
    </source>
</evidence>
<organism evidence="10">
    <name type="scientific">Lotharella globosa</name>
    <dbReference type="NCBI Taxonomy" id="91324"/>
    <lineage>
        <taxon>Eukaryota</taxon>
        <taxon>Sar</taxon>
        <taxon>Rhizaria</taxon>
        <taxon>Cercozoa</taxon>
        <taxon>Chlorarachniophyceae</taxon>
        <taxon>Lotharella</taxon>
    </lineage>
</organism>
<dbReference type="InterPro" id="IPR019734">
    <property type="entry name" value="TPR_rpt"/>
</dbReference>
<dbReference type="GO" id="GO:0008270">
    <property type="term" value="F:zinc ion binding"/>
    <property type="evidence" value="ECO:0007669"/>
    <property type="project" value="UniProtKB-KW"/>
</dbReference>
<keyword evidence="2" id="KW-0677">Repeat</keyword>
<dbReference type="SMART" id="SM00028">
    <property type="entry name" value="TPR"/>
    <property type="match status" value="8"/>
</dbReference>
<protein>
    <recommendedName>
        <fullName evidence="9">RanBP2-type domain-containing protein</fullName>
    </recommendedName>
</protein>
<feature type="repeat" description="TPR" evidence="8">
    <location>
        <begin position="279"/>
        <end position="312"/>
    </location>
</feature>
<feature type="domain" description="RanBP2-type" evidence="9">
    <location>
        <begin position="1"/>
        <end position="29"/>
    </location>
</feature>
<evidence type="ECO:0000259" key="9">
    <source>
        <dbReference type="PROSITE" id="PS50199"/>
    </source>
</evidence>
<dbReference type="SMART" id="SM00547">
    <property type="entry name" value="ZnF_RBZ"/>
    <property type="match status" value="2"/>
</dbReference>
<dbReference type="GO" id="GO:0061512">
    <property type="term" value="P:protein localization to cilium"/>
    <property type="evidence" value="ECO:0007669"/>
    <property type="project" value="TreeGrafter"/>
</dbReference>
<evidence type="ECO:0000256" key="5">
    <source>
        <dbReference type="ARBA" id="ARBA00022833"/>
    </source>
</evidence>
<dbReference type="PROSITE" id="PS50005">
    <property type="entry name" value="TPR"/>
    <property type="match status" value="4"/>
</dbReference>
<dbReference type="Pfam" id="PF00641">
    <property type="entry name" value="Zn_ribbon_RanBP"/>
    <property type="match status" value="2"/>
</dbReference>
<name>A0A7S3ZCT7_9EUKA</name>
<dbReference type="PROSITE" id="PS50293">
    <property type="entry name" value="TPR_REGION"/>
    <property type="match status" value="1"/>
</dbReference>
<feature type="repeat" description="TPR" evidence="8">
    <location>
        <begin position="347"/>
        <end position="380"/>
    </location>
</feature>
<evidence type="ECO:0000256" key="1">
    <source>
        <dbReference type="ARBA" id="ARBA00022723"/>
    </source>
</evidence>
<reference evidence="10" key="1">
    <citation type="submission" date="2021-01" db="EMBL/GenBank/DDBJ databases">
        <authorList>
            <person name="Corre E."/>
            <person name="Pelletier E."/>
            <person name="Niang G."/>
            <person name="Scheremetjew M."/>
            <person name="Finn R."/>
            <person name="Kale V."/>
            <person name="Holt S."/>
            <person name="Cochrane G."/>
            <person name="Meng A."/>
            <person name="Brown T."/>
            <person name="Cohen L."/>
        </authorList>
    </citation>
    <scope>NUCLEOTIDE SEQUENCE</scope>
    <source>
        <strain evidence="10">CCCM811</strain>
    </source>
</reference>
<evidence type="ECO:0000256" key="3">
    <source>
        <dbReference type="ARBA" id="ARBA00022771"/>
    </source>
</evidence>
<dbReference type="PROSITE" id="PS50199">
    <property type="entry name" value="ZF_RANBP2_2"/>
    <property type="match status" value="1"/>
</dbReference>
<keyword evidence="1" id="KW-0479">Metal-binding</keyword>
<dbReference type="InterPro" id="IPR001876">
    <property type="entry name" value="Znf_RanBP2"/>
</dbReference>
<gene>
    <name evidence="10" type="ORF">LGLO00237_LOCUS30719</name>
</gene>
<evidence type="ECO:0000313" key="10">
    <source>
        <dbReference type="EMBL" id="CAE0678937.1"/>
    </source>
</evidence>
<dbReference type="InterPro" id="IPR011990">
    <property type="entry name" value="TPR-like_helical_dom_sf"/>
</dbReference>
<dbReference type="PROSITE" id="PS01358">
    <property type="entry name" value="ZF_RANBP2_1"/>
    <property type="match status" value="1"/>
</dbReference>
<evidence type="ECO:0000256" key="6">
    <source>
        <dbReference type="ARBA" id="ARBA00023778"/>
    </source>
</evidence>
<dbReference type="EMBL" id="HBIV01043758">
    <property type="protein sequence ID" value="CAE0678937.1"/>
    <property type="molecule type" value="Transcribed_RNA"/>
</dbReference>
<evidence type="ECO:0000256" key="4">
    <source>
        <dbReference type="ARBA" id="ARBA00022803"/>
    </source>
</evidence>
<evidence type="ECO:0000256" key="7">
    <source>
        <dbReference type="PROSITE-ProRule" id="PRU00322"/>
    </source>
</evidence>
<dbReference type="PANTHER" id="PTHR44186">
    <property type="match status" value="1"/>
</dbReference>
<dbReference type="SUPFAM" id="SSF48452">
    <property type="entry name" value="TPR-like"/>
    <property type="match status" value="1"/>
</dbReference>
<comment type="similarity">
    <text evidence="6">Belongs to the BBS4 family.</text>
</comment>
<sequence length="505" mass="57229">MSSWSCPRCTLDNSITTKVCNACGTQRPVISDTKPAGGSDSWQCSTCTYMNQGRSNCQMCGTLRITKHMSTEETRISMMKAKALQISQYIASQEQARQKMEKKVSTGEVNWLINRLYVRKEFTACLTKIEDQIKKCGGAKGSCEFALYVKGLILRHMGKIEDSLQLFRLVTTINPQNIRNIKQVARSLYLLGKKQAALDIYNDALTIDENDWEVYHNQGLCHMHLKDYEKAREAFEAANTIQPHDSTFMQLGKIYVMQNKYEEAVGIYEEALENSPENPSLLTTLGLLFLRMGQNYKAFKHLRTALALDPKNVKGILASGSIIQDHNDMDIALIRYRVAAVQTPSSAQLWNNIGMCFFGKGMHIAAISCLKRALYFDPFEWIISYNLGLVHLCTKQYASAFHFLSASINLKPNFPPSYMYLGIILAKLEDFDNSRNAYRRAIEMESDHLFHLNYAITLCNHDQNAEATKHFEIAKELFNGLDEDSKNADPDVIKRIEALGRVLKG</sequence>
<keyword evidence="3 7" id="KW-0863">Zinc-finger</keyword>
<dbReference type="Pfam" id="PF13424">
    <property type="entry name" value="TPR_12"/>
    <property type="match status" value="1"/>
</dbReference>
<keyword evidence="5" id="KW-0862">Zinc</keyword>
<dbReference type="PANTHER" id="PTHR44186:SF1">
    <property type="entry name" value="BARDET-BIEDL SYNDROME 4 PROTEIN"/>
    <property type="match status" value="1"/>
</dbReference>
<feature type="repeat" description="TPR" evidence="8">
    <location>
        <begin position="415"/>
        <end position="448"/>
    </location>
</feature>
<dbReference type="GO" id="GO:0036064">
    <property type="term" value="C:ciliary basal body"/>
    <property type="evidence" value="ECO:0007669"/>
    <property type="project" value="TreeGrafter"/>
</dbReference>
<dbReference type="AlphaFoldDB" id="A0A7S3ZCT7"/>
<dbReference type="Gene3D" id="1.25.40.10">
    <property type="entry name" value="Tetratricopeptide repeat domain"/>
    <property type="match status" value="3"/>
</dbReference>
<dbReference type="Pfam" id="PF13181">
    <property type="entry name" value="TPR_8"/>
    <property type="match status" value="4"/>
</dbReference>
<keyword evidence="4 8" id="KW-0802">TPR repeat</keyword>
<dbReference type="InterPro" id="IPR036443">
    <property type="entry name" value="Znf_RanBP2_sf"/>
</dbReference>
<proteinExistence type="inferred from homology"/>
<feature type="repeat" description="TPR" evidence="8">
    <location>
        <begin position="245"/>
        <end position="278"/>
    </location>
</feature>
<dbReference type="GO" id="GO:0060271">
    <property type="term" value="P:cilium assembly"/>
    <property type="evidence" value="ECO:0007669"/>
    <property type="project" value="TreeGrafter"/>
</dbReference>